<dbReference type="AlphaFoldDB" id="A0A109K2Y9"/>
<sequence length="91" mass="10510">MPKSVILEYPIEVRQRLQRYLRLSQCHRGTGRAVEHPPFHSGRYSGFMLDNYDFRSAALLAVVASDMPTIKRMPAVMDLDFFSDMGRMSSR</sequence>
<protein>
    <submittedName>
        <fullName evidence="1">Uncharacterized protein</fullName>
    </submittedName>
</protein>
<evidence type="ECO:0000313" key="1">
    <source>
        <dbReference type="EMBL" id="KWV59678.1"/>
    </source>
</evidence>
<organism evidence="1 2">
    <name type="scientific">Rhizobium altiplani</name>
    <dbReference type="NCBI Taxonomy" id="1864509"/>
    <lineage>
        <taxon>Bacteria</taxon>
        <taxon>Pseudomonadati</taxon>
        <taxon>Pseudomonadota</taxon>
        <taxon>Alphaproteobacteria</taxon>
        <taxon>Hyphomicrobiales</taxon>
        <taxon>Rhizobiaceae</taxon>
        <taxon>Rhizobium/Agrobacterium group</taxon>
        <taxon>Rhizobium</taxon>
    </lineage>
</organism>
<dbReference type="Proteomes" id="UP000068164">
    <property type="component" value="Unassembled WGS sequence"/>
</dbReference>
<gene>
    <name evidence="1" type="ORF">AS026_28285</name>
</gene>
<dbReference type="EMBL" id="LNCD01000010">
    <property type="protein sequence ID" value="KWV59678.1"/>
    <property type="molecule type" value="Genomic_DNA"/>
</dbReference>
<comment type="caution">
    <text evidence="1">The sequence shown here is derived from an EMBL/GenBank/DDBJ whole genome shotgun (WGS) entry which is preliminary data.</text>
</comment>
<accession>A0A109K2Y9</accession>
<keyword evidence="2" id="KW-1185">Reference proteome</keyword>
<evidence type="ECO:0000313" key="2">
    <source>
        <dbReference type="Proteomes" id="UP000068164"/>
    </source>
</evidence>
<reference evidence="1 2" key="1">
    <citation type="submission" date="2015-11" db="EMBL/GenBank/DDBJ databases">
        <title>Draft Genome Sequence of the Strain BR 10423 (Rhizobium sp.) isolated from nodules of Mimosa pudica.</title>
        <authorList>
            <person name="Barauna A.C."/>
            <person name="Zilli J.E."/>
            <person name="Simoes-Araujo J.L."/>
            <person name="Reis V.M."/>
            <person name="James E.K."/>
            <person name="Reis F.B.Jr."/>
            <person name="Rouws L.F."/>
            <person name="Passos S.R."/>
            <person name="Gois S.R."/>
        </authorList>
    </citation>
    <scope>NUCLEOTIDE SEQUENCE [LARGE SCALE GENOMIC DNA]</scope>
    <source>
        <strain evidence="1 2">BR10423</strain>
    </source>
</reference>
<proteinExistence type="predicted"/>
<name>A0A109K2Y9_9HYPH</name>